<dbReference type="Pfam" id="PF13532">
    <property type="entry name" value="2OG-FeII_Oxy_2"/>
    <property type="match status" value="1"/>
</dbReference>
<dbReference type="STRING" id="5643.A0A060SKD1"/>
<dbReference type="Gene3D" id="2.60.120.590">
    <property type="entry name" value="Alpha-ketoglutarate-dependent dioxygenase AlkB-like"/>
    <property type="match status" value="1"/>
</dbReference>
<name>A0A060SKD1_PYCCI</name>
<dbReference type="OMA" id="YEITLAH"/>
<gene>
    <name evidence="3" type="ORF">BN946_scf185002.g53</name>
</gene>
<dbReference type="SUPFAM" id="SSF51197">
    <property type="entry name" value="Clavaminate synthase-like"/>
    <property type="match status" value="1"/>
</dbReference>
<dbReference type="PROSITE" id="PS51471">
    <property type="entry name" value="FE2OG_OXY"/>
    <property type="match status" value="1"/>
</dbReference>
<comment type="caution">
    <text evidence="3">The sequence shown here is derived from an EMBL/GenBank/DDBJ whole genome shotgun (WGS) entry which is preliminary data.</text>
</comment>
<protein>
    <recommendedName>
        <fullName evidence="2">Fe2OG dioxygenase domain-containing protein</fullName>
    </recommendedName>
</protein>
<reference evidence="3" key="1">
    <citation type="submission" date="2014-01" db="EMBL/GenBank/DDBJ databases">
        <title>The genome of the white-rot fungus Pycnoporus cinnabarinus: a basidiomycete model with a versatile arsenal for lignocellulosic biomass breakdown.</title>
        <authorList>
            <person name="Levasseur A."/>
            <person name="Lomascolo A."/>
            <person name="Ruiz-Duenas F.J."/>
            <person name="Uzan E."/>
            <person name="Piumi F."/>
            <person name="Kues U."/>
            <person name="Ram A.F.J."/>
            <person name="Murat C."/>
            <person name="Haon M."/>
            <person name="Benoit I."/>
            <person name="Arfi Y."/>
            <person name="Chevret D."/>
            <person name="Drula E."/>
            <person name="Kwon M.J."/>
            <person name="Gouret P."/>
            <person name="Lesage-Meessen L."/>
            <person name="Lombard V."/>
            <person name="Mariette J."/>
            <person name="Noirot C."/>
            <person name="Park J."/>
            <person name="Patyshakuliyeva A."/>
            <person name="Wieneger R.A.B."/>
            <person name="Wosten H.A.B."/>
            <person name="Martin F."/>
            <person name="Coutinho P.M."/>
            <person name="de Vries R."/>
            <person name="Martinez A.T."/>
            <person name="Klopp C."/>
            <person name="Pontarotti P."/>
            <person name="Henrissat B."/>
            <person name="Record E."/>
        </authorList>
    </citation>
    <scope>NUCLEOTIDE SEQUENCE [LARGE SCALE GENOMIC DNA]</scope>
    <source>
        <strain evidence="3">BRFM137</strain>
    </source>
</reference>
<feature type="domain" description="Fe2OG dioxygenase" evidence="2">
    <location>
        <begin position="280"/>
        <end position="399"/>
    </location>
</feature>
<dbReference type="GO" id="GO:0051213">
    <property type="term" value="F:dioxygenase activity"/>
    <property type="evidence" value="ECO:0007669"/>
    <property type="project" value="InterPro"/>
</dbReference>
<proteinExistence type="predicted"/>
<dbReference type="Proteomes" id="UP000029665">
    <property type="component" value="Unassembled WGS sequence"/>
</dbReference>
<organism evidence="3 4">
    <name type="scientific">Pycnoporus cinnabarinus</name>
    <name type="common">Cinnabar-red polypore</name>
    <name type="synonym">Trametes cinnabarina</name>
    <dbReference type="NCBI Taxonomy" id="5643"/>
    <lineage>
        <taxon>Eukaryota</taxon>
        <taxon>Fungi</taxon>
        <taxon>Dikarya</taxon>
        <taxon>Basidiomycota</taxon>
        <taxon>Agaricomycotina</taxon>
        <taxon>Agaricomycetes</taxon>
        <taxon>Polyporales</taxon>
        <taxon>Polyporaceae</taxon>
        <taxon>Trametes</taxon>
    </lineage>
</organism>
<keyword evidence="4" id="KW-1185">Reference proteome</keyword>
<dbReference type="GO" id="GO:0006307">
    <property type="term" value="P:DNA alkylation repair"/>
    <property type="evidence" value="ECO:0007669"/>
    <property type="project" value="InterPro"/>
</dbReference>
<feature type="region of interest" description="Disordered" evidence="1">
    <location>
        <begin position="89"/>
        <end position="122"/>
    </location>
</feature>
<dbReference type="InterPro" id="IPR032854">
    <property type="entry name" value="ALKBH3"/>
</dbReference>
<dbReference type="OrthoDB" id="545910at2759"/>
<evidence type="ECO:0000313" key="3">
    <source>
        <dbReference type="EMBL" id="CDO72868.1"/>
    </source>
</evidence>
<evidence type="ECO:0000259" key="2">
    <source>
        <dbReference type="PROSITE" id="PS51471"/>
    </source>
</evidence>
<dbReference type="PANTHER" id="PTHR31212:SF4">
    <property type="entry name" value="ALPHA-KETOGLUTARATE-DEPENDENT DIOXYGENASE ALKB HOMOLOG 3"/>
    <property type="match status" value="1"/>
</dbReference>
<dbReference type="InterPro" id="IPR037151">
    <property type="entry name" value="AlkB-like_sf"/>
</dbReference>
<dbReference type="InterPro" id="IPR027450">
    <property type="entry name" value="AlkB-like"/>
</dbReference>
<evidence type="ECO:0000256" key="1">
    <source>
        <dbReference type="SAM" id="MobiDB-lite"/>
    </source>
</evidence>
<accession>A0A060SKD1</accession>
<feature type="compositionally biased region" description="Basic and acidic residues" evidence="1">
    <location>
        <begin position="104"/>
        <end position="115"/>
    </location>
</feature>
<dbReference type="HOGENOM" id="CLU_026011_1_0_1"/>
<dbReference type="PANTHER" id="PTHR31212">
    <property type="entry name" value="ALPHA-KETOGLUTARATE-DEPENDENT DIOXYGENASE ALKB HOMOLOG 3"/>
    <property type="match status" value="1"/>
</dbReference>
<dbReference type="InterPro" id="IPR005123">
    <property type="entry name" value="Oxoglu/Fe-dep_dioxygenase_dom"/>
</dbReference>
<dbReference type="AlphaFoldDB" id="A0A060SKD1"/>
<sequence>MDTSGLDTDTMLVMLSSLLHPQEFEQDVLLDALVKSQGDVDAAAKSLQIRSPKKRRRISKKVTIDAWLKGDEPSSSSVVNRSDYLKELASTVDSDPRSISPPRSGRDSPRLRDRAAPPVKGTAATLEPDLQSVSPKKPVSKVKKITSSELMAILRPPDSSDDLDSKVKVPRLPPLTLTTPEMVAENTPCTLHHSVLPPELACRRATDHTGLNSTDDMKEEAQYWYNGRLTDAPPTFPSPMEEACQIIEEIVNAEMRKRRRFPLEWGGYPASEGEEPLIWRANVAASNCYAGGKQCIGYHTDQLTYLGPYPTIASLSLGEDGQAGDKARCRPGKTDIIQLIIMHASTQEVFKHAVPPQSSIDMFHPSFPPPSELTDDKDVLARLQEASNTRINITFRFFRPDFHSSKTPRCKCGIPCILRPDMKNRYDELQASAPQGIATPSCASNGKDVSRSSTSGMAGIKTMVAKYWWTCYAGAQNDGKGCGYWKVMDLKAEGRGPFVGDVRAVTV</sequence>
<dbReference type="EMBL" id="CCBP010000118">
    <property type="protein sequence ID" value="CDO72868.1"/>
    <property type="molecule type" value="Genomic_DNA"/>
</dbReference>
<evidence type="ECO:0000313" key="4">
    <source>
        <dbReference type="Proteomes" id="UP000029665"/>
    </source>
</evidence>